<evidence type="ECO:0000256" key="10">
    <source>
        <dbReference type="ARBA" id="ARBA00047481"/>
    </source>
</evidence>
<dbReference type="Pfam" id="PF00155">
    <property type="entry name" value="Aminotran_1_2"/>
    <property type="match status" value="1"/>
</dbReference>
<keyword evidence="7 11" id="KW-0808">Transferase</keyword>
<dbReference type="EC" id="2.6.1.9" evidence="11"/>
<keyword evidence="9 11" id="KW-0368">Histidine biosynthesis</keyword>
<protein>
    <recommendedName>
        <fullName evidence="11">Histidinol-phosphate aminotransferase</fullName>
        <ecNumber evidence="11">2.6.1.9</ecNumber>
    </recommendedName>
    <alternativeName>
        <fullName evidence="11">Imidazole acetol-phosphate transaminase</fullName>
    </alternativeName>
</protein>
<keyword evidence="6 11" id="KW-0028">Amino-acid biosynthesis</keyword>
<evidence type="ECO:0000313" key="13">
    <source>
        <dbReference type="EMBL" id="MBR0577336.1"/>
    </source>
</evidence>
<evidence type="ECO:0000256" key="1">
    <source>
        <dbReference type="ARBA" id="ARBA00001933"/>
    </source>
</evidence>
<comment type="pathway">
    <text evidence="2 11">Amino-acid biosynthesis; L-histidine biosynthesis; L-histidine from 5-phospho-alpha-D-ribose 1-diphosphate: step 7/9.</text>
</comment>
<dbReference type="GO" id="GO:0000105">
    <property type="term" value="P:L-histidine biosynthetic process"/>
    <property type="evidence" value="ECO:0007669"/>
    <property type="project" value="UniProtKB-UniRule"/>
</dbReference>
<feature type="modified residue" description="N6-(pyridoxal phosphate)lysine" evidence="11">
    <location>
        <position position="224"/>
    </location>
</feature>
<dbReference type="InterPro" id="IPR050106">
    <property type="entry name" value="HistidinolP_aminotransfase"/>
</dbReference>
<dbReference type="NCBIfam" id="TIGR01141">
    <property type="entry name" value="hisC"/>
    <property type="match status" value="1"/>
</dbReference>
<dbReference type="PANTHER" id="PTHR43643">
    <property type="entry name" value="HISTIDINOL-PHOSPHATE AMINOTRANSFERASE 2"/>
    <property type="match status" value="1"/>
</dbReference>
<evidence type="ECO:0000256" key="8">
    <source>
        <dbReference type="ARBA" id="ARBA00022898"/>
    </source>
</evidence>
<keyword evidence="14" id="KW-1185">Reference proteome</keyword>
<evidence type="ECO:0000256" key="6">
    <source>
        <dbReference type="ARBA" id="ARBA00022605"/>
    </source>
</evidence>
<evidence type="ECO:0000259" key="12">
    <source>
        <dbReference type="Pfam" id="PF00155"/>
    </source>
</evidence>
<dbReference type="InterPro" id="IPR015422">
    <property type="entry name" value="PyrdxlP-dep_Trfase_small"/>
</dbReference>
<keyword evidence="5 11" id="KW-0032">Aminotransferase</keyword>
<proteinExistence type="inferred from homology"/>
<evidence type="ECO:0000256" key="2">
    <source>
        <dbReference type="ARBA" id="ARBA00005011"/>
    </source>
</evidence>
<evidence type="ECO:0000256" key="5">
    <source>
        <dbReference type="ARBA" id="ARBA00022576"/>
    </source>
</evidence>
<dbReference type="Gene3D" id="3.90.1150.10">
    <property type="entry name" value="Aspartate Aminotransferase, domain 1"/>
    <property type="match status" value="1"/>
</dbReference>
<evidence type="ECO:0000256" key="11">
    <source>
        <dbReference type="HAMAP-Rule" id="MF_01023"/>
    </source>
</evidence>
<dbReference type="InterPro" id="IPR015424">
    <property type="entry name" value="PyrdxlP-dep_Trfase"/>
</dbReference>
<evidence type="ECO:0000256" key="3">
    <source>
        <dbReference type="ARBA" id="ARBA00007970"/>
    </source>
</evidence>
<dbReference type="EMBL" id="JAGSCS010000027">
    <property type="protein sequence ID" value="MBR0577336.1"/>
    <property type="molecule type" value="Genomic_DNA"/>
</dbReference>
<dbReference type="InterPro" id="IPR005861">
    <property type="entry name" value="HisP_aminotrans"/>
</dbReference>
<evidence type="ECO:0000313" key="14">
    <source>
        <dbReference type="Proteomes" id="UP000675379"/>
    </source>
</evidence>
<dbReference type="GO" id="GO:0004400">
    <property type="term" value="F:histidinol-phosphate transaminase activity"/>
    <property type="evidence" value="ECO:0007669"/>
    <property type="project" value="UniProtKB-UniRule"/>
</dbReference>
<dbReference type="PANTHER" id="PTHR43643:SF6">
    <property type="entry name" value="HISTIDINOL-PHOSPHATE AMINOTRANSFERASE"/>
    <property type="match status" value="1"/>
</dbReference>
<dbReference type="InterPro" id="IPR015421">
    <property type="entry name" value="PyrdxlP-dep_Trfase_major"/>
</dbReference>
<dbReference type="AlphaFoldDB" id="A0A941CR18"/>
<name>A0A941CR18_9CLOT</name>
<organism evidence="13 14">
    <name type="scientific">Proteiniclasticum sediminis</name>
    <dbReference type="NCBI Taxonomy" id="2804028"/>
    <lineage>
        <taxon>Bacteria</taxon>
        <taxon>Bacillati</taxon>
        <taxon>Bacillota</taxon>
        <taxon>Clostridia</taxon>
        <taxon>Eubacteriales</taxon>
        <taxon>Clostridiaceae</taxon>
        <taxon>Proteiniclasticum</taxon>
    </lineage>
</organism>
<dbReference type="Gene3D" id="3.40.640.10">
    <property type="entry name" value="Type I PLP-dependent aspartate aminotransferase-like (Major domain)"/>
    <property type="match status" value="1"/>
</dbReference>
<gene>
    <name evidence="11" type="primary">hisC</name>
    <name evidence="13" type="ORF">KCG48_13550</name>
</gene>
<dbReference type="Proteomes" id="UP000675379">
    <property type="component" value="Unassembled WGS sequence"/>
</dbReference>
<keyword evidence="8 11" id="KW-0663">Pyridoxal phosphate</keyword>
<dbReference type="InterPro" id="IPR001917">
    <property type="entry name" value="Aminotrans_II_pyridoxalP_BS"/>
</dbReference>
<dbReference type="PROSITE" id="PS00599">
    <property type="entry name" value="AA_TRANSFER_CLASS_2"/>
    <property type="match status" value="1"/>
</dbReference>
<dbReference type="SUPFAM" id="SSF53383">
    <property type="entry name" value="PLP-dependent transferases"/>
    <property type="match status" value="1"/>
</dbReference>
<evidence type="ECO:0000256" key="7">
    <source>
        <dbReference type="ARBA" id="ARBA00022679"/>
    </source>
</evidence>
<sequence length="373" mass="42042">MKELIREEVRGMKRYVAGKPVSEVKRELGLTQVVKMASNENPWGASPRVKEAVVRTLSDISRYPDSGSFGLRAALMAKTGVPMEKIFAGCGSDSLIKVISATFLRPGEEILMGEHSFSRYEDNALLMGARVVKSPMPQGFLDLPDMLTRITDKTRIIYLCCPNNPTGSAFGKAQFEAFLLHVPERVVLVLDEAYREYVTREDYFEALDYLPDHPRLIVLRTFSKAYGMASLRVGYGFAQEELVEAFQKVMDPFLVNLFAQEAAVAALEDEDFLRHVQEENRKGKAYFYEELQALNLPYVPSEANFVLFDTGRDDLEVFQALLRKGYIVRPGSYLGLPGFLRVTISTMEDNRGFFEALRQVLEGAVSKNAQTLR</sequence>
<dbReference type="HAMAP" id="MF_01023">
    <property type="entry name" value="HisC_aminotrans_2"/>
    <property type="match status" value="1"/>
</dbReference>
<comment type="caution">
    <text evidence="13">The sequence shown here is derived from an EMBL/GenBank/DDBJ whole genome shotgun (WGS) entry which is preliminary data.</text>
</comment>
<reference evidence="13" key="1">
    <citation type="submission" date="2021-04" db="EMBL/GenBank/DDBJ databases">
        <title>Proteiniclasticum sedimins sp. nov., an obligate anaerobic bacterium isolated from anaerobic sludge.</title>
        <authorList>
            <person name="Liu J."/>
        </authorList>
    </citation>
    <scope>NUCLEOTIDE SEQUENCE</scope>
    <source>
        <strain evidence="13">BAD-10</strain>
    </source>
</reference>
<accession>A0A941CR18</accession>
<dbReference type="RefSeq" id="WP_211802735.1">
    <property type="nucleotide sequence ID" value="NZ_JAGSCS010000027.1"/>
</dbReference>
<feature type="domain" description="Aminotransferase class I/classII large" evidence="12">
    <location>
        <begin position="32"/>
        <end position="352"/>
    </location>
</feature>
<dbReference type="GO" id="GO:0030170">
    <property type="term" value="F:pyridoxal phosphate binding"/>
    <property type="evidence" value="ECO:0007669"/>
    <property type="project" value="InterPro"/>
</dbReference>
<evidence type="ECO:0000256" key="4">
    <source>
        <dbReference type="ARBA" id="ARBA00011738"/>
    </source>
</evidence>
<dbReference type="CDD" id="cd00609">
    <property type="entry name" value="AAT_like"/>
    <property type="match status" value="1"/>
</dbReference>
<dbReference type="InterPro" id="IPR004839">
    <property type="entry name" value="Aminotransferase_I/II_large"/>
</dbReference>
<comment type="similarity">
    <text evidence="3 11">Belongs to the class-II pyridoxal-phosphate-dependent aminotransferase family. Histidinol-phosphate aminotransferase subfamily.</text>
</comment>
<comment type="subunit">
    <text evidence="4 11">Homodimer.</text>
</comment>
<comment type="cofactor">
    <cofactor evidence="1 11">
        <name>pyridoxal 5'-phosphate</name>
        <dbReference type="ChEBI" id="CHEBI:597326"/>
    </cofactor>
</comment>
<evidence type="ECO:0000256" key="9">
    <source>
        <dbReference type="ARBA" id="ARBA00023102"/>
    </source>
</evidence>
<comment type="catalytic activity">
    <reaction evidence="10 11">
        <text>L-histidinol phosphate + 2-oxoglutarate = 3-(imidazol-4-yl)-2-oxopropyl phosphate + L-glutamate</text>
        <dbReference type="Rhea" id="RHEA:23744"/>
        <dbReference type="ChEBI" id="CHEBI:16810"/>
        <dbReference type="ChEBI" id="CHEBI:29985"/>
        <dbReference type="ChEBI" id="CHEBI:57766"/>
        <dbReference type="ChEBI" id="CHEBI:57980"/>
        <dbReference type="EC" id="2.6.1.9"/>
    </reaction>
</comment>